<gene>
    <name evidence="1" type="ORF">FEV53_11550</name>
</gene>
<keyword evidence="2" id="KW-1185">Reference proteome</keyword>
<evidence type="ECO:0000313" key="2">
    <source>
        <dbReference type="Proteomes" id="UP000318590"/>
    </source>
</evidence>
<comment type="caution">
    <text evidence="1">The sequence shown here is derived from an EMBL/GenBank/DDBJ whole genome shotgun (WGS) entry which is preliminary data.</text>
</comment>
<sequence>MQNKPLSSREAYLAMFSFLEDYYSRTQSDEIGSMLSGLCLMSDGNPMDPAYWDEWEQAVQKALNGDVDAEMRLDKKPLG</sequence>
<dbReference type="EMBL" id="VFSV01000019">
    <property type="protein sequence ID" value="TRD18862.1"/>
    <property type="molecule type" value="Genomic_DNA"/>
</dbReference>
<name>A0A547PXL0_9RHOB</name>
<dbReference type="OrthoDB" id="8244929at2"/>
<evidence type="ECO:0000313" key="1">
    <source>
        <dbReference type="EMBL" id="TRD18862.1"/>
    </source>
</evidence>
<proteinExistence type="predicted"/>
<dbReference type="Proteomes" id="UP000318590">
    <property type="component" value="Unassembled WGS sequence"/>
</dbReference>
<dbReference type="AlphaFoldDB" id="A0A547PXL0"/>
<accession>A0A547PXL0</accession>
<reference evidence="1 2" key="1">
    <citation type="submission" date="2019-06" db="EMBL/GenBank/DDBJ databases">
        <title>Paenimaribius caenipelagi gen. nov., sp. nov., isolated from a tidal flat.</title>
        <authorList>
            <person name="Yoon J.-H."/>
        </authorList>
    </citation>
    <scope>NUCLEOTIDE SEQUENCE [LARGE SCALE GENOMIC DNA]</scope>
    <source>
        <strain evidence="1 2">JBTF-M29</strain>
    </source>
</reference>
<protein>
    <submittedName>
        <fullName evidence="1">Uncharacterized protein</fullName>
    </submittedName>
</protein>
<organism evidence="1 2">
    <name type="scientific">Palleronia caenipelagi</name>
    <dbReference type="NCBI Taxonomy" id="2489174"/>
    <lineage>
        <taxon>Bacteria</taxon>
        <taxon>Pseudomonadati</taxon>
        <taxon>Pseudomonadota</taxon>
        <taxon>Alphaproteobacteria</taxon>
        <taxon>Rhodobacterales</taxon>
        <taxon>Roseobacteraceae</taxon>
        <taxon>Palleronia</taxon>
    </lineage>
</organism>